<organism evidence="1">
    <name type="scientific">Anguilla anguilla</name>
    <name type="common">European freshwater eel</name>
    <name type="synonym">Muraena anguilla</name>
    <dbReference type="NCBI Taxonomy" id="7936"/>
    <lineage>
        <taxon>Eukaryota</taxon>
        <taxon>Metazoa</taxon>
        <taxon>Chordata</taxon>
        <taxon>Craniata</taxon>
        <taxon>Vertebrata</taxon>
        <taxon>Euteleostomi</taxon>
        <taxon>Actinopterygii</taxon>
        <taxon>Neopterygii</taxon>
        <taxon>Teleostei</taxon>
        <taxon>Anguilliformes</taxon>
        <taxon>Anguillidae</taxon>
        <taxon>Anguilla</taxon>
    </lineage>
</organism>
<reference evidence="1" key="1">
    <citation type="submission" date="2014-11" db="EMBL/GenBank/DDBJ databases">
        <authorList>
            <person name="Amaro Gonzalez C."/>
        </authorList>
    </citation>
    <scope>NUCLEOTIDE SEQUENCE</scope>
</reference>
<proteinExistence type="predicted"/>
<name>A0A0E9W4L7_ANGAN</name>
<reference evidence="1" key="2">
    <citation type="journal article" date="2015" name="Fish Shellfish Immunol.">
        <title>Early steps in the European eel (Anguilla anguilla)-Vibrio vulnificus interaction in the gills: Role of the RtxA13 toxin.</title>
        <authorList>
            <person name="Callol A."/>
            <person name="Pajuelo D."/>
            <person name="Ebbesson L."/>
            <person name="Teles M."/>
            <person name="MacKenzie S."/>
            <person name="Amaro C."/>
        </authorList>
    </citation>
    <scope>NUCLEOTIDE SEQUENCE</scope>
</reference>
<accession>A0A0E9W4L7</accession>
<dbReference type="EMBL" id="GBXM01024037">
    <property type="protein sequence ID" value="JAH84540.1"/>
    <property type="molecule type" value="Transcribed_RNA"/>
</dbReference>
<dbReference type="AlphaFoldDB" id="A0A0E9W4L7"/>
<protein>
    <submittedName>
        <fullName evidence="1">Uncharacterized protein</fullName>
    </submittedName>
</protein>
<sequence>MTHGRLSQCPVCGLTICFFPSPPPPLKIMVKYWFCFYLNFSPMGLNAVVDLGL</sequence>
<evidence type="ECO:0000313" key="1">
    <source>
        <dbReference type="EMBL" id="JAH84540.1"/>
    </source>
</evidence>